<accession>A0ABP0C3C5</accession>
<gene>
    <name evidence="8" type="ORF">SBRCBS47491_006244</name>
</gene>
<dbReference type="PANTHER" id="PTHR23501:SF109">
    <property type="entry name" value="MAJOR FACILITATOR SUPERFAMILY (MFS) PROFILE DOMAIN-CONTAINING PROTEIN-RELATED"/>
    <property type="match status" value="1"/>
</dbReference>
<feature type="domain" description="Major facilitator superfamily (MFS) profile" evidence="7">
    <location>
        <begin position="322"/>
        <end position="780"/>
    </location>
</feature>
<evidence type="ECO:0000256" key="5">
    <source>
        <dbReference type="ARBA" id="ARBA00023136"/>
    </source>
</evidence>
<feature type="transmembrane region" description="Helical" evidence="6">
    <location>
        <begin position="323"/>
        <end position="349"/>
    </location>
</feature>
<evidence type="ECO:0000256" key="6">
    <source>
        <dbReference type="SAM" id="Phobius"/>
    </source>
</evidence>
<dbReference type="InterPro" id="IPR010573">
    <property type="entry name" value="MFS_Str1/Tri12-like"/>
</dbReference>
<feature type="transmembrane region" description="Helical" evidence="6">
    <location>
        <begin position="520"/>
        <end position="541"/>
    </location>
</feature>
<feature type="transmembrane region" description="Helical" evidence="6">
    <location>
        <begin position="813"/>
        <end position="832"/>
    </location>
</feature>
<dbReference type="SUPFAM" id="SSF103473">
    <property type="entry name" value="MFS general substrate transporter"/>
    <property type="match status" value="1"/>
</dbReference>
<dbReference type="SUPFAM" id="SSF56112">
    <property type="entry name" value="Protein kinase-like (PK-like)"/>
    <property type="match status" value="1"/>
</dbReference>
<keyword evidence="9" id="KW-1185">Reference proteome</keyword>
<dbReference type="InterPro" id="IPR011009">
    <property type="entry name" value="Kinase-like_dom_sf"/>
</dbReference>
<dbReference type="PROSITE" id="PS50850">
    <property type="entry name" value="MFS"/>
    <property type="match status" value="1"/>
</dbReference>
<dbReference type="PANTHER" id="PTHR23501">
    <property type="entry name" value="MAJOR FACILITATOR SUPERFAMILY"/>
    <property type="match status" value="1"/>
</dbReference>
<dbReference type="EMBL" id="CAWUHC010000059">
    <property type="protein sequence ID" value="CAK7226474.1"/>
    <property type="molecule type" value="Genomic_DNA"/>
</dbReference>
<feature type="transmembrane region" description="Helical" evidence="6">
    <location>
        <begin position="553"/>
        <end position="573"/>
    </location>
</feature>
<comment type="caution">
    <text evidence="8">The sequence shown here is derived from an EMBL/GenBank/DDBJ whole genome shotgun (WGS) entry which is preliminary data.</text>
</comment>
<dbReference type="Gene3D" id="1.20.1250.20">
    <property type="entry name" value="MFS general substrate transporter like domains"/>
    <property type="match status" value="1"/>
</dbReference>
<feature type="transmembrane region" description="Helical" evidence="6">
    <location>
        <begin position="633"/>
        <end position="655"/>
    </location>
</feature>
<keyword evidence="3 6" id="KW-0812">Transmembrane</keyword>
<dbReference type="InterPro" id="IPR053791">
    <property type="entry name" value="MFS_Tri12-like"/>
</dbReference>
<evidence type="ECO:0000256" key="4">
    <source>
        <dbReference type="ARBA" id="ARBA00022989"/>
    </source>
</evidence>
<evidence type="ECO:0000313" key="9">
    <source>
        <dbReference type="Proteomes" id="UP001642406"/>
    </source>
</evidence>
<evidence type="ECO:0000256" key="3">
    <source>
        <dbReference type="ARBA" id="ARBA00022692"/>
    </source>
</evidence>
<dbReference type="Pfam" id="PF06609">
    <property type="entry name" value="TRI12"/>
    <property type="match status" value="1"/>
</dbReference>
<name>A0ABP0C3C5_9PEZI</name>
<feature type="transmembrane region" description="Helical" evidence="6">
    <location>
        <begin position="594"/>
        <end position="613"/>
    </location>
</feature>
<organism evidence="8 9">
    <name type="scientific">Sporothrix bragantina</name>
    <dbReference type="NCBI Taxonomy" id="671064"/>
    <lineage>
        <taxon>Eukaryota</taxon>
        <taxon>Fungi</taxon>
        <taxon>Dikarya</taxon>
        <taxon>Ascomycota</taxon>
        <taxon>Pezizomycotina</taxon>
        <taxon>Sordariomycetes</taxon>
        <taxon>Sordariomycetidae</taxon>
        <taxon>Ophiostomatales</taxon>
        <taxon>Ophiostomataceae</taxon>
        <taxon>Sporothrix</taxon>
    </lineage>
</organism>
<dbReference type="InterPro" id="IPR036259">
    <property type="entry name" value="MFS_trans_sf"/>
</dbReference>
<reference evidence="8 9" key="1">
    <citation type="submission" date="2024-01" db="EMBL/GenBank/DDBJ databases">
        <authorList>
            <person name="Allen C."/>
            <person name="Tagirdzhanova G."/>
        </authorList>
    </citation>
    <scope>NUCLEOTIDE SEQUENCE [LARGE SCALE GENOMIC DNA]</scope>
</reference>
<keyword evidence="4 6" id="KW-1133">Transmembrane helix</keyword>
<comment type="subcellular location">
    <subcellularLocation>
        <location evidence="1">Membrane</location>
        <topology evidence="1">Multi-pass membrane protein</topology>
    </subcellularLocation>
</comment>
<feature type="transmembrane region" description="Helical" evidence="6">
    <location>
        <begin position="361"/>
        <end position="381"/>
    </location>
</feature>
<evidence type="ECO:0000256" key="2">
    <source>
        <dbReference type="ARBA" id="ARBA00022448"/>
    </source>
</evidence>
<dbReference type="CDD" id="cd06179">
    <property type="entry name" value="MFS_TRI12_like"/>
    <property type="match status" value="1"/>
</dbReference>
<evidence type="ECO:0000256" key="1">
    <source>
        <dbReference type="ARBA" id="ARBA00004141"/>
    </source>
</evidence>
<evidence type="ECO:0000259" key="7">
    <source>
        <dbReference type="PROSITE" id="PS50850"/>
    </source>
</evidence>
<feature type="transmembrane region" description="Helical" evidence="6">
    <location>
        <begin position="687"/>
        <end position="709"/>
    </location>
</feature>
<feature type="transmembrane region" description="Helical" evidence="6">
    <location>
        <begin position="447"/>
        <end position="471"/>
    </location>
</feature>
<keyword evidence="2" id="KW-0813">Transport</keyword>
<proteinExistence type="predicted"/>
<dbReference type="InterPro" id="IPR020846">
    <property type="entry name" value="MFS_dom"/>
</dbReference>
<evidence type="ECO:0000313" key="8">
    <source>
        <dbReference type="EMBL" id="CAK7226474.1"/>
    </source>
</evidence>
<feature type="transmembrane region" description="Helical" evidence="6">
    <location>
        <begin position="388"/>
        <end position="407"/>
    </location>
</feature>
<protein>
    <recommendedName>
        <fullName evidence="7">Major facilitator superfamily (MFS) profile domain-containing protein</fullName>
    </recommendedName>
</protein>
<feature type="transmembrane region" description="Helical" evidence="6">
    <location>
        <begin position="662"/>
        <end position="681"/>
    </location>
</feature>
<keyword evidence="5 6" id="KW-0472">Membrane</keyword>
<feature type="transmembrane region" description="Helical" evidence="6">
    <location>
        <begin position="477"/>
        <end position="499"/>
    </location>
</feature>
<dbReference type="Proteomes" id="UP001642406">
    <property type="component" value="Unassembled WGS sequence"/>
</dbReference>
<feature type="transmembrane region" description="Helical" evidence="6">
    <location>
        <begin position="721"/>
        <end position="744"/>
    </location>
</feature>
<sequence length="860" mass="93613">MSSSEVQARAWAPPPCDAGLDEGSVDGNFEEIRSILFHQHHLPRYTINDINVIEEILSGGAVTRVRVVPRNNGDDVDSHDSHDIHTASNDLLCKATDYAFGLIVCPALRRELVCLLTLHEHKYQVSSSSAPTESMRVCTPRLVGLVTHPENRRIVGFVREWIPGERLADVLKREKRGKPLSAHHKQRWVQQLRASVDALPALGHVWGDGKTGNLIVGVGRADDVTGAGHGEEEGPVGDLWLIDFGGGWTDGVSIPAAVFKEKATDATIIDNMADITDKPSSMHVQQHEQVETAGMPAADTNRSEVEQALPYEEDDKVTLKTKLAVFALIVMYESYLFTLIMPAAILTYINADLGPDSNYSWIAISWNLGAAVIVTIGGRLSDISGRRWFLLFGAGAGVVGSIVGATGKSINQMIVSGVIFGVGGGFQEMCFACALELVPNKYRFRTMGVMIMANHFSSFGPLISYAFVAYVKPSWRACYWWCFAWEATAFILLFFLYHPPTFERKHEDDHKTKLQLLKELDYVGLILFTGGCLSILLALSWGGGQFAWKSAGVIVPLVLGFCSLVALGFWEAYMPLKYPILPPHLFVQWRKFTSFLAVCFVAGMLYYSMNVIWPRQSALLWIPANNTIIRGVYSNLVSFGTILAGWYTLGVMPWIKHERWQLIGCVIVQTALIGSLASVGVNDKVQAIVTVVLVAMCNLPPSPLSFSMVSLHLSDQTDIGVAVGLISTFRLLGGAVATAIYTAIQANRYAQLLPGEVTEAAQSSGFTGSIAALITAAKTNTAAAYAKVPGISNTTISATQAAVKQAAATSYHMVYLVAIAFGVIAITAAFTVKGVEESSRTSHTAVHLENDRQEVTKVVE</sequence>